<dbReference type="Proteomes" id="UP001607303">
    <property type="component" value="Unassembled WGS sequence"/>
</dbReference>
<evidence type="ECO:0000313" key="1">
    <source>
        <dbReference type="EMBL" id="KAL2719774.1"/>
    </source>
</evidence>
<gene>
    <name evidence="1" type="ORF">V1477_021268</name>
</gene>
<reference evidence="1 2" key="1">
    <citation type="journal article" date="2024" name="Ann. Entomol. Soc. Am.">
        <title>Genomic analyses of the southern and eastern yellowjacket wasps (Hymenoptera: Vespidae) reveal evolutionary signatures of social life.</title>
        <authorList>
            <person name="Catto M.A."/>
            <person name="Caine P.B."/>
            <person name="Orr S.E."/>
            <person name="Hunt B.G."/>
            <person name="Goodisman M.A.D."/>
        </authorList>
    </citation>
    <scope>NUCLEOTIDE SEQUENCE [LARGE SCALE GENOMIC DNA]</scope>
    <source>
        <strain evidence="1">232</strain>
        <tissue evidence="1">Head and thorax</tissue>
    </source>
</reference>
<protein>
    <submittedName>
        <fullName evidence="1">Uncharacterized protein</fullName>
    </submittedName>
</protein>
<sequence length="184" mass="20563">MCSVIEKLVEVNDKTPNETERYDTRVAGGGAEAKAVTAETISQFNSVTESKKAASGIIVNLFFDRSNMSRCFKSQNIKGNSVMRLSERLTCFKWDNFEKECGILSIPIISGNVVSLLRLKLICFNKVNSPISSGNLRYPNYVEDVPMYVDSMEIRPVSFETISVLPSSWQSRNVVAIQNYPSSK</sequence>
<organism evidence="1 2">
    <name type="scientific">Vespula maculifrons</name>
    <name type="common">Eastern yellow jacket</name>
    <name type="synonym">Wasp</name>
    <dbReference type="NCBI Taxonomy" id="7453"/>
    <lineage>
        <taxon>Eukaryota</taxon>
        <taxon>Metazoa</taxon>
        <taxon>Ecdysozoa</taxon>
        <taxon>Arthropoda</taxon>
        <taxon>Hexapoda</taxon>
        <taxon>Insecta</taxon>
        <taxon>Pterygota</taxon>
        <taxon>Neoptera</taxon>
        <taxon>Endopterygota</taxon>
        <taxon>Hymenoptera</taxon>
        <taxon>Apocrita</taxon>
        <taxon>Aculeata</taxon>
        <taxon>Vespoidea</taxon>
        <taxon>Vespidae</taxon>
        <taxon>Vespinae</taxon>
        <taxon>Vespula</taxon>
    </lineage>
</organism>
<accession>A0ABD2AGN8</accession>
<name>A0ABD2AGN8_VESMC</name>
<keyword evidence="2" id="KW-1185">Reference proteome</keyword>
<evidence type="ECO:0000313" key="2">
    <source>
        <dbReference type="Proteomes" id="UP001607303"/>
    </source>
</evidence>
<dbReference type="EMBL" id="JAYRBN010000119">
    <property type="protein sequence ID" value="KAL2719774.1"/>
    <property type="molecule type" value="Genomic_DNA"/>
</dbReference>
<comment type="caution">
    <text evidence="1">The sequence shown here is derived from an EMBL/GenBank/DDBJ whole genome shotgun (WGS) entry which is preliminary data.</text>
</comment>
<dbReference type="AlphaFoldDB" id="A0ABD2AGN8"/>
<proteinExistence type="predicted"/>